<proteinExistence type="predicted"/>
<dbReference type="Proteomes" id="UP000239709">
    <property type="component" value="Chromosome"/>
</dbReference>
<dbReference type="RefSeq" id="WP_106702244.1">
    <property type="nucleotide sequence ID" value="NZ_CP027666.1"/>
</dbReference>
<evidence type="ECO:0000256" key="1">
    <source>
        <dbReference type="SAM" id="MobiDB-lite"/>
    </source>
</evidence>
<accession>A0A2S0MCX5</accession>
<organism evidence="2 3">
    <name type="scientific">Ottowia oryzae</name>
    <dbReference type="NCBI Taxonomy" id="2109914"/>
    <lineage>
        <taxon>Bacteria</taxon>
        <taxon>Pseudomonadati</taxon>
        <taxon>Pseudomonadota</taxon>
        <taxon>Betaproteobacteria</taxon>
        <taxon>Burkholderiales</taxon>
        <taxon>Comamonadaceae</taxon>
        <taxon>Ottowia</taxon>
    </lineage>
</organism>
<dbReference type="EMBL" id="CP027666">
    <property type="protein sequence ID" value="AVO33687.1"/>
    <property type="molecule type" value="Genomic_DNA"/>
</dbReference>
<dbReference type="AlphaFoldDB" id="A0A2S0MCX5"/>
<keyword evidence="3" id="KW-1185">Reference proteome</keyword>
<sequence length="63" mass="6761">MTQAATPEPVRKRYRLRPSGCCDLPRVVHLTDAEAAPGLASGMLQPLPDLPPTNVPETPRSPS</sequence>
<gene>
    <name evidence="2" type="ORF">C6570_05005</name>
</gene>
<protein>
    <submittedName>
        <fullName evidence="2">Uncharacterized protein</fullName>
    </submittedName>
</protein>
<name>A0A2S0MCX5_9BURK</name>
<evidence type="ECO:0000313" key="2">
    <source>
        <dbReference type="EMBL" id="AVO33687.1"/>
    </source>
</evidence>
<reference evidence="2 3" key="1">
    <citation type="submission" date="2018-03" db="EMBL/GenBank/DDBJ databases">
        <title>Genome sequencing of Ottowia sp.</title>
        <authorList>
            <person name="Kim S.-J."/>
            <person name="Heo J."/>
            <person name="Kwon S.-W."/>
        </authorList>
    </citation>
    <scope>NUCLEOTIDE SEQUENCE [LARGE SCALE GENOMIC DNA]</scope>
    <source>
        <strain evidence="2 3">KADR8-3</strain>
    </source>
</reference>
<feature type="region of interest" description="Disordered" evidence="1">
    <location>
        <begin position="39"/>
        <end position="63"/>
    </location>
</feature>
<dbReference type="KEGG" id="otk:C6570_05005"/>
<evidence type="ECO:0000313" key="3">
    <source>
        <dbReference type="Proteomes" id="UP000239709"/>
    </source>
</evidence>
<feature type="compositionally biased region" description="Pro residues" evidence="1">
    <location>
        <begin position="48"/>
        <end position="63"/>
    </location>
</feature>